<proteinExistence type="predicted"/>
<evidence type="ECO:0008006" key="2">
    <source>
        <dbReference type="Google" id="ProtNLM"/>
    </source>
</evidence>
<organism evidence="1">
    <name type="scientific">marine sediment metagenome</name>
    <dbReference type="NCBI Taxonomy" id="412755"/>
    <lineage>
        <taxon>unclassified sequences</taxon>
        <taxon>metagenomes</taxon>
        <taxon>ecological metagenomes</taxon>
    </lineage>
</organism>
<gene>
    <name evidence="1" type="ORF">S06H3_65894</name>
</gene>
<reference evidence="1" key="1">
    <citation type="journal article" date="2014" name="Front. Microbiol.">
        <title>High frequency of phylogenetically diverse reductive dehalogenase-homologous genes in deep subseafloor sedimentary metagenomes.</title>
        <authorList>
            <person name="Kawai M."/>
            <person name="Futagami T."/>
            <person name="Toyoda A."/>
            <person name="Takaki Y."/>
            <person name="Nishi S."/>
            <person name="Hori S."/>
            <person name="Arai W."/>
            <person name="Tsubouchi T."/>
            <person name="Morono Y."/>
            <person name="Uchiyama I."/>
            <person name="Ito T."/>
            <person name="Fujiyama A."/>
            <person name="Inagaki F."/>
            <person name="Takami H."/>
        </authorList>
    </citation>
    <scope>NUCLEOTIDE SEQUENCE</scope>
    <source>
        <strain evidence="1">Expedition CK06-06</strain>
    </source>
</reference>
<evidence type="ECO:0000313" key="1">
    <source>
        <dbReference type="EMBL" id="GAI61655.1"/>
    </source>
</evidence>
<sequence>GGKVIGASFIIELEFLNPREKLKGYDIFSLVQYN</sequence>
<feature type="non-terminal residue" evidence="1">
    <location>
        <position position="1"/>
    </location>
</feature>
<protein>
    <recommendedName>
        <fullName evidence="2">Adenine phosphoribosyltransferase</fullName>
    </recommendedName>
</protein>
<dbReference type="AlphaFoldDB" id="X1RES2"/>
<dbReference type="EMBL" id="BARV01044598">
    <property type="protein sequence ID" value="GAI61655.1"/>
    <property type="molecule type" value="Genomic_DNA"/>
</dbReference>
<comment type="caution">
    <text evidence="1">The sequence shown here is derived from an EMBL/GenBank/DDBJ whole genome shotgun (WGS) entry which is preliminary data.</text>
</comment>
<accession>X1RES2</accession>
<dbReference type="InterPro" id="IPR029057">
    <property type="entry name" value="PRTase-like"/>
</dbReference>
<name>X1RES2_9ZZZZ</name>
<dbReference type="Gene3D" id="3.40.50.2020">
    <property type="match status" value="1"/>
</dbReference>